<dbReference type="InterPro" id="IPR017972">
    <property type="entry name" value="Cyt_P450_CS"/>
</dbReference>
<dbReference type="PROSITE" id="PS00086">
    <property type="entry name" value="CYTOCHROME_P450"/>
    <property type="match status" value="1"/>
</dbReference>
<evidence type="ECO:0000256" key="3">
    <source>
        <dbReference type="ARBA" id="ARBA00022617"/>
    </source>
</evidence>
<dbReference type="Proteomes" id="UP000005204">
    <property type="component" value="Unassembled WGS sequence"/>
</dbReference>
<evidence type="ECO:0000256" key="8">
    <source>
        <dbReference type="PIRSR" id="PIRSR602401-1"/>
    </source>
</evidence>
<sequence length="512" mass="59093">MIIALHYSKLRPVLNFSCLQQCVRTVTVSAATEKLQQTELKSFREIPGPSSLPIMGPFLHFMPGGSLHNINSTELTHKLYDIYGPIVRIDSMFSKDAIVLLYDAESAGIILRNENNMPIRISFKSLSYYRQKYKKSENDRTDRPTGLVSDHGELWKSFRSAVNPVLLQPKTIRLYSSALEEVATDMVERLRSLRDENNRIRGQFDQEMNLWSLESIGVVALGNRLNCFDSNLQDDSPVKRLIECVHQMFVLSNELDLKPSIWTYVSTPLFRKTMKMYEEQENLTKYFIKKALDDIKMNKSKSDDEKPVLEKLLDINEEYAYIMASDMLVAGVDTTSNTMSATLYLMAINQDKQQKLREEVMSKNGKRSYLRACIKEAMRILPVVSGNMRRTTKEYNILGYHIPENVDIAFAHQHLSMMEKYYPRPTEFIPERWLTNKSDPLYYGNAHPFANSPFGFGVRSCIGRRIAELEVETFLSKIVENFQVEWSGSSPRVEQTSINYFKGPFNFIFKDL</sequence>
<dbReference type="AlphaFoldDB" id="L0N5L2"/>
<dbReference type="InterPro" id="IPR036396">
    <property type="entry name" value="Cyt_P450_sf"/>
</dbReference>
<reference evidence="11" key="2">
    <citation type="submission" date="2010-01" db="EMBL/GenBank/DDBJ databases">
        <title>The cytochrome P450 genes of the silkworm, Bombyx mori.</title>
        <authorList>
            <person name="Kozaki T."/>
            <person name="Mita K."/>
            <person name="Shinoda T."/>
        </authorList>
    </citation>
    <scope>NUCLEOTIDE SEQUENCE</scope>
    <source>
        <strain evidence="11">P50T</strain>
        <tissue evidence="10">Embryo</tissue>
        <tissue evidence="11">Midgut</tissue>
    </source>
</reference>
<dbReference type="OrthoDB" id="3945418at2759"/>
<evidence type="ECO:0000256" key="7">
    <source>
        <dbReference type="ARBA" id="ARBA00023033"/>
    </source>
</evidence>
<evidence type="ECO:0000313" key="13">
    <source>
        <dbReference type="Proteomes" id="UP000005204"/>
    </source>
</evidence>
<evidence type="ECO:0000256" key="1">
    <source>
        <dbReference type="ARBA" id="ARBA00001971"/>
    </source>
</evidence>
<dbReference type="CDD" id="cd11054">
    <property type="entry name" value="CYP24A1-like"/>
    <property type="match status" value="1"/>
</dbReference>
<dbReference type="InterPro" id="IPR001128">
    <property type="entry name" value="Cyt_P450"/>
</dbReference>
<dbReference type="GO" id="GO:0016705">
    <property type="term" value="F:oxidoreductase activity, acting on paired donors, with incorporation or reduction of molecular oxygen"/>
    <property type="evidence" value="ECO:0007669"/>
    <property type="project" value="InterPro"/>
</dbReference>
<dbReference type="GO" id="GO:0004497">
    <property type="term" value="F:monooxygenase activity"/>
    <property type="evidence" value="ECO:0007669"/>
    <property type="project" value="UniProtKB-KW"/>
</dbReference>
<dbReference type="GeneID" id="101744617"/>
<evidence type="ECO:0000313" key="12">
    <source>
        <dbReference type="EnsemblMetazoa" id="XP_004927968.1"/>
    </source>
</evidence>
<reference evidence="12" key="3">
    <citation type="submission" date="2022-06" db="UniProtKB">
        <authorList>
            <consortium name="EnsemblMetazoa"/>
        </authorList>
    </citation>
    <scope>IDENTIFICATION</scope>
    <source>
        <strain evidence="12">p50T (Dazao)</strain>
    </source>
</reference>
<comment type="cofactor">
    <cofactor evidence="1 8">
        <name>heme</name>
        <dbReference type="ChEBI" id="CHEBI:30413"/>
    </cofactor>
</comment>
<organism evidence="11">
    <name type="scientific">Bombyx mori</name>
    <name type="common">Silk moth</name>
    <dbReference type="NCBI Taxonomy" id="7091"/>
    <lineage>
        <taxon>Eukaryota</taxon>
        <taxon>Metazoa</taxon>
        <taxon>Ecdysozoa</taxon>
        <taxon>Arthropoda</taxon>
        <taxon>Hexapoda</taxon>
        <taxon>Insecta</taxon>
        <taxon>Pterygota</taxon>
        <taxon>Neoptera</taxon>
        <taxon>Endopterygota</taxon>
        <taxon>Lepidoptera</taxon>
        <taxon>Glossata</taxon>
        <taxon>Ditrysia</taxon>
        <taxon>Bombycoidea</taxon>
        <taxon>Bombycidae</taxon>
        <taxon>Bombycinae</taxon>
        <taxon>Bombyx</taxon>
    </lineage>
</organism>
<evidence type="ECO:0000256" key="5">
    <source>
        <dbReference type="ARBA" id="ARBA00023002"/>
    </source>
</evidence>
<keyword evidence="3 8" id="KW-0349">Heme</keyword>
<keyword evidence="6 8" id="KW-0408">Iron</keyword>
<gene>
    <name evidence="11" type="primary">CYP333B1</name>
    <name evidence="12" type="synonym">101744617</name>
</gene>
<protein>
    <submittedName>
        <fullName evidence="11">Cytochrome P450</fullName>
    </submittedName>
</protein>
<dbReference type="GO" id="GO:0020037">
    <property type="term" value="F:heme binding"/>
    <property type="evidence" value="ECO:0007669"/>
    <property type="project" value="InterPro"/>
</dbReference>
<dbReference type="FunFam" id="1.10.630.10:FF:000006">
    <property type="entry name" value="Cytochrome P450 302a1, mitochondrial"/>
    <property type="match status" value="1"/>
</dbReference>
<evidence type="ECO:0000256" key="2">
    <source>
        <dbReference type="ARBA" id="ARBA00010617"/>
    </source>
</evidence>
<dbReference type="EMBL" id="AK343196">
    <property type="protein sequence ID" value="BAM73885.1"/>
    <property type="molecule type" value="mRNA"/>
</dbReference>
<dbReference type="EMBL" id="AK343202">
    <property type="protein sequence ID" value="BAM73888.1"/>
    <property type="molecule type" value="mRNA"/>
</dbReference>
<dbReference type="KEGG" id="bmor:101744617"/>
<comment type="similarity">
    <text evidence="2 9">Belongs to the cytochrome P450 family.</text>
</comment>
<name>L0N5L2_BOMMO</name>
<dbReference type="EnsemblMetazoa" id="XM_004927911.4">
    <property type="protein sequence ID" value="XP_004927968.1"/>
    <property type="gene ID" value="LOC101744617"/>
</dbReference>
<dbReference type="Gene3D" id="1.10.630.10">
    <property type="entry name" value="Cytochrome P450"/>
    <property type="match status" value="1"/>
</dbReference>
<dbReference type="PANTHER" id="PTHR24279">
    <property type="entry name" value="CYTOCHROME P450"/>
    <property type="match status" value="1"/>
</dbReference>
<accession>L0N5L2</accession>
<evidence type="ECO:0000313" key="10">
    <source>
        <dbReference type="EMBL" id="BAM73885.1"/>
    </source>
</evidence>
<feature type="binding site" description="axial binding residue" evidence="8">
    <location>
        <position position="461"/>
    </location>
    <ligand>
        <name>heme</name>
        <dbReference type="ChEBI" id="CHEBI:30413"/>
    </ligand>
    <ligandPart>
        <name>Fe</name>
        <dbReference type="ChEBI" id="CHEBI:18248"/>
    </ligandPart>
</feature>
<dbReference type="SUPFAM" id="SSF48264">
    <property type="entry name" value="Cytochrome P450"/>
    <property type="match status" value="1"/>
</dbReference>
<keyword evidence="13" id="KW-1185">Reference proteome</keyword>
<evidence type="ECO:0000313" key="11">
    <source>
        <dbReference type="EMBL" id="BAM73888.1"/>
    </source>
</evidence>
<dbReference type="PRINTS" id="PR00463">
    <property type="entry name" value="EP450I"/>
</dbReference>
<dbReference type="InterPro" id="IPR050479">
    <property type="entry name" value="CYP11_CYP27_families"/>
</dbReference>
<evidence type="ECO:0000256" key="4">
    <source>
        <dbReference type="ARBA" id="ARBA00022723"/>
    </source>
</evidence>
<dbReference type="GO" id="GO:0005506">
    <property type="term" value="F:iron ion binding"/>
    <property type="evidence" value="ECO:0007669"/>
    <property type="project" value="InterPro"/>
</dbReference>
<dbReference type="HOGENOM" id="CLU_001570_28_0_1"/>
<dbReference type="PANTHER" id="PTHR24279:SF120">
    <property type="entry name" value="CYTOCHROME P450"/>
    <property type="match status" value="1"/>
</dbReference>
<dbReference type="Pfam" id="PF00067">
    <property type="entry name" value="p450"/>
    <property type="match status" value="1"/>
</dbReference>
<evidence type="ECO:0000256" key="6">
    <source>
        <dbReference type="ARBA" id="ARBA00023004"/>
    </source>
</evidence>
<proteinExistence type="evidence at transcript level"/>
<keyword evidence="5 9" id="KW-0560">Oxidoreductase</keyword>
<keyword evidence="4 8" id="KW-0479">Metal-binding</keyword>
<keyword evidence="7 9" id="KW-0503">Monooxygenase</keyword>
<reference evidence="13" key="1">
    <citation type="journal article" date="2008" name="Insect Biochem. Mol. Biol.">
        <title>The genome of a lepidopteran model insect, the silkworm Bombyx mori.</title>
        <authorList>
            <consortium name="International Silkworm Genome Consortium"/>
        </authorList>
    </citation>
    <scope>NUCLEOTIDE SEQUENCE [LARGE SCALE GENOMIC DNA]</scope>
    <source>
        <strain evidence="13">p50T</strain>
    </source>
</reference>
<evidence type="ECO:0000256" key="9">
    <source>
        <dbReference type="RuleBase" id="RU000461"/>
    </source>
</evidence>
<dbReference type="PRINTS" id="PR00385">
    <property type="entry name" value="P450"/>
</dbReference>
<dbReference type="InterPro" id="IPR002401">
    <property type="entry name" value="Cyt_P450_E_grp-I"/>
</dbReference>